<dbReference type="PROSITE" id="PS50975">
    <property type="entry name" value="ATP_GRASP"/>
    <property type="match status" value="1"/>
</dbReference>
<dbReference type="GO" id="GO:0005524">
    <property type="term" value="F:ATP binding"/>
    <property type="evidence" value="ECO:0007669"/>
    <property type="project" value="UniProtKB-UniRule"/>
</dbReference>
<dbReference type="GO" id="GO:0005737">
    <property type="term" value="C:cytoplasm"/>
    <property type="evidence" value="ECO:0007669"/>
    <property type="project" value="TreeGrafter"/>
</dbReference>
<dbReference type="EMBL" id="JACCEW010000001">
    <property type="protein sequence ID" value="NYT35824.1"/>
    <property type="molecule type" value="Genomic_DNA"/>
</dbReference>
<dbReference type="Proteomes" id="UP000580517">
    <property type="component" value="Unassembled WGS sequence"/>
</dbReference>
<dbReference type="GO" id="GO:0009432">
    <property type="term" value="P:SOS response"/>
    <property type="evidence" value="ECO:0007669"/>
    <property type="project" value="TreeGrafter"/>
</dbReference>
<name>A0A853F5L7_9BURK</name>
<dbReference type="GO" id="GO:0018169">
    <property type="term" value="F:ribosomal S6-glutamic acid ligase activity"/>
    <property type="evidence" value="ECO:0007669"/>
    <property type="project" value="TreeGrafter"/>
</dbReference>
<dbReference type="PANTHER" id="PTHR21621">
    <property type="entry name" value="RIBOSOMAL PROTEIN S6 MODIFICATION PROTEIN"/>
    <property type="match status" value="1"/>
</dbReference>
<keyword evidence="3" id="KW-0436">Ligase</keyword>
<comment type="caution">
    <text evidence="3">The sequence shown here is derived from an EMBL/GenBank/DDBJ whole genome shotgun (WGS) entry which is preliminary data.</text>
</comment>
<dbReference type="RefSeq" id="WP_129967770.1">
    <property type="nucleotide sequence ID" value="NZ_JACCEW010000001.1"/>
</dbReference>
<dbReference type="Gene3D" id="3.30.470.20">
    <property type="entry name" value="ATP-grasp fold, B domain"/>
    <property type="match status" value="1"/>
</dbReference>
<dbReference type="GO" id="GO:0046872">
    <property type="term" value="F:metal ion binding"/>
    <property type="evidence" value="ECO:0007669"/>
    <property type="project" value="InterPro"/>
</dbReference>
<feature type="domain" description="ATP-grasp" evidence="2">
    <location>
        <begin position="100"/>
        <end position="309"/>
    </location>
</feature>
<gene>
    <name evidence="3" type="ORF">H0A68_02995</name>
</gene>
<accession>A0A853F5L7</accession>
<sequence>MPKIYVIHENTAWVEPLRVAFSQQALPYEEWFLDEGTLDLTQAPPDGVFYNRMSASSHTRNHRYAPEYTGSVLAWLESHGRRVVNNSRALQLEISKVAQYGALSRHGIRTPRTVAAVGKRHIIDAARKMSGSFITKHNRAGKGLGVRLFHNVQALEDYVEGDAFEPSIDGITLIQEYIRAPEPSITRVEFVGGKFLYAVRVDTSLGFELCPADVCQVDDAFCPVGEATPATPTPRFQIIQGFDDPIIGQYQRFIADNGIGIAGIEFITDESGEIYTYDVNTNTNYNSDAEAVARKHGMQAIAEYLGRELRALHALESAPRAALATA</sequence>
<organism evidence="3 4">
    <name type="scientific">Allopusillimonas soli</name>
    <dbReference type="NCBI Taxonomy" id="659016"/>
    <lineage>
        <taxon>Bacteria</taxon>
        <taxon>Pseudomonadati</taxon>
        <taxon>Pseudomonadota</taxon>
        <taxon>Betaproteobacteria</taxon>
        <taxon>Burkholderiales</taxon>
        <taxon>Alcaligenaceae</taxon>
        <taxon>Allopusillimonas</taxon>
    </lineage>
</organism>
<dbReference type="PANTHER" id="PTHR21621:SF0">
    <property type="entry name" value="BETA-CITRYLGLUTAMATE SYNTHASE B-RELATED"/>
    <property type="match status" value="1"/>
</dbReference>
<evidence type="ECO:0000313" key="4">
    <source>
        <dbReference type="Proteomes" id="UP000580517"/>
    </source>
</evidence>
<protein>
    <submittedName>
        <fullName evidence="3">Alpha-L-glutamate ligase</fullName>
    </submittedName>
</protein>
<evidence type="ECO:0000313" key="3">
    <source>
        <dbReference type="EMBL" id="NYT35824.1"/>
    </source>
</evidence>
<dbReference type="OrthoDB" id="4789744at2"/>
<keyword evidence="1" id="KW-0067">ATP-binding</keyword>
<dbReference type="AlphaFoldDB" id="A0A853F5L7"/>
<keyword evidence="4" id="KW-1185">Reference proteome</keyword>
<keyword evidence="1" id="KW-0547">Nucleotide-binding</keyword>
<evidence type="ECO:0000256" key="1">
    <source>
        <dbReference type="PROSITE-ProRule" id="PRU00409"/>
    </source>
</evidence>
<dbReference type="InterPro" id="IPR011761">
    <property type="entry name" value="ATP-grasp"/>
</dbReference>
<dbReference type="SUPFAM" id="SSF56059">
    <property type="entry name" value="Glutathione synthetase ATP-binding domain-like"/>
    <property type="match status" value="1"/>
</dbReference>
<reference evidence="3 4" key="1">
    <citation type="submission" date="2020-07" db="EMBL/GenBank/DDBJ databases">
        <title>Taxonomic revisions and descriptions of new bacterial species based on genomic comparisons in the high-G+C-content subgroup of the family Alcaligenaceae.</title>
        <authorList>
            <person name="Szabo A."/>
            <person name="Felfoldi T."/>
        </authorList>
    </citation>
    <scope>NUCLEOTIDE SEQUENCE [LARGE SCALE GENOMIC DNA]</scope>
    <source>
        <strain evidence="3 4">DSM 25264</strain>
    </source>
</reference>
<proteinExistence type="predicted"/>
<evidence type="ECO:0000259" key="2">
    <source>
        <dbReference type="PROSITE" id="PS50975"/>
    </source>
</evidence>